<dbReference type="UniPathway" id="UPA00028">
    <property type="reaction ID" value="UER00003"/>
</dbReference>
<comment type="pathway">
    <text evidence="1 7">Cofactor biosynthesis; (R)-pantothenate biosynthesis; (R)-pantoate from 3-methyl-2-oxobutanoate: step 1/2.</text>
</comment>
<keyword evidence="4 7" id="KW-0566">Pantothenate biosynthesis</keyword>
<feature type="binding site" evidence="7 9">
    <location>
        <position position="105"/>
    </location>
    <ligand>
        <name>3-methyl-2-oxobutanoate</name>
        <dbReference type="ChEBI" id="CHEBI:11851"/>
    </ligand>
</feature>
<dbReference type="GO" id="GO:0032259">
    <property type="term" value="P:methylation"/>
    <property type="evidence" value="ECO:0007669"/>
    <property type="project" value="UniProtKB-KW"/>
</dbReference>
<keyword evidence="7 10" id="KW-0479">Metal-binding</keyword>
<dbReference type="HAMAP" id="MF_00156">
    <property type="entry name" value="PanB"/>
    <property type="match status" value="1"/>
</dbReference>
<comment type="function">
    <text evidence="6 7">Catalyzes the reversible reaction in which hydroxymethyl group from 5,10-methylenetetrahydrofolate is transferred onto alpha-ketoisovalerate to form ketopantoate.</text>
</comment>
<comment type="subcellular location">
    <subcellularLocation>
        <location evidence="7">Cytoplasm</location>
    </subcellularLocation>
</comment>
<evidence type="ECO:0000256" key="4">
    <source>
        <dbReference type="ARBA" id="ARBA00022655"/>
    </source>
</evidence>
<sequence>MGASKENAIRTDRGDTPVSKEIVSKRITTRDIRLKKAGEPIVALTAYTAPVAKLLDPHVDMLLVGDSLGMVLYGMDTTIGVTLDMMINHALAVMRGSQHACVIVDLPFGSYQESPQQAFRNAARVLAESGAAGVKLEGGAEMAETIQFLVSRGIPVLGHIGLKPQAVHALGGFRAQGRAESEALQIRADAQAVAGAGAFGVVIEGTVEFLASAITREIDIPTIGIGASPACDGQVLVTEDILGLFGTFTPKFVKRYAELAGAVEDAAGRYAADVRARRFPGPEHCFGMPKPSEP</sequence>
<evidence type="ECO:0000256" key="7">
    <source>
        <dbReference type="HAMAP-Rule" id="MF_00156"/>
    </source>
</evidence>
<evidence type="ECO:0000256" key="5">
    <source>
        <dbReference type="ARBA" id="ARBA00022679"/>
    </source>
</evidence>
<dbReference type="GO" id="GO:0000287">
    <property type="term" value="F:magnesium ion binding"/>
    <property type="evidence" value="ECO:0007669"/>
    <property type="project" value="TreeGrafter"/>
</dbReference>
<comment type="similarity">
    <text evidence="2 7">Belongs to the PanB family.</text>
</comment>
<dbReference type="GO" id="GO:0005737">
    <property type="term" value="C:cytoplasm"/>
    <property type="evidence" value="ECO:0007669"/>
    <property type="project" value="UniProtKB-SubCell"/>
</dbReference>
<dbReference type="NCBIfam" id="TIGR00222">
    <property type="entry name" value="panB"/>
    <property type="match status" value="1"/>
</dbReference>
<keyword evidence="12" id="KW-1185">Reference proteome</keyword>
<protein>
    <recommendedName>
        <fullName evidence="7">3-methyl-2-oxobutanoate hydroxymethyltransferase</fullName>
        <ecNumber evidence="7">2.1.2.11</ecNumber>
    </recommendedName>
    <alternativeName>
        <fullName evidence="7">Ketopantoate hydroxymethyltransferase</fullName>
        <shortName evidence="7">KPHMT</shortName>
    </alternativeName>
</protein>
<dbReference type="AlphaFoldDB" id="A0A2N3Q0Q0"/>
<dbReference type="SUPFAM" id="SSF51621">
    <property type="entry name" value="Phosphoenolpyruvate/pyruvate domain"/>
    <property type="match status" value="1"/>
</dbReference>
<dbReference type="OrthoDB" id="9781789at2"/>
<keyword evidence="7" id="KW-0963">Cytoplasm</keyword>
<evidence type="ECO:0000256" key="9">
    <source>
        <dbReference type="PIRSR" id="PIRSR000388-2"/>
    </source>
</evidence>
<comment type="cofactor">
    <cofactor evidence="7 10">
        <name>Mg(2+)</name>
        <dbReference type="ChEBI" id="CHEBI:18420"/>
    </cofactor>
    <text evidence="7 10">Binds 1 Mg(2+) ion per subunit.</text>
</comment>
<evidence type="ECO:0000256" key="8">
    <source>
        <dbReference type="PIRSR" id="PIRSR000388-1"/>
    </source>
</evidence>
<dbReference type="FunFam" id="3.20.20.60:FF:000003">
    <property type="entry name" value="3-methyl-2-oxobutanoate hydroxymethyltransferase"/>
    <property type="match status" value="1"/>
</dbReference>
<organism evidence="11 12">
    <name type="scientific">Telmatospirillum siberiense</name>
    <dbReference type="NCBI Taxonomy" id="382514"/>
    <lineage>
        <taxon>Bacteria</taxon>
        <taxon>Pseudomonadati</taxon>
        <taxon>Pseudomonadota</taxon>
        <taxon>Alphaproteobacteria</taxon>
        <taxon>Rhodospirillales</taxon>
        <taxon>Rhodospirillaceae</taxon>
        <taxon>Telmatospirillum</taxon>
    </lineage>
</organism>
<dbReference type="Proteomes" id="UP000233293">
    <property type="component" value="Unassembled WGS sequence"/>
</dbReference>
<keyword evidence="11" id="KW-0489">Methyltransferase</keyword>
<feature type="binding site" evidence="7 10">
    <location>
        <position position="137"/>
    </location>
    <ligand>
        <name>Mg(2+)</name>
        <dbReference type="ChEBI" id="CHEBI:18420"/>
    </ligand>
</feature>
<name>A0A2N3Q0Q0_9PROT</name>
<evidence type="ECO:0000256" key="10">
    <source>
        <dbReference type="PIRSR" id="PIRSR000388-3"/>
    </source>
</evidence>
<dbReference type="EMBL" id="PIUM01000002">
    <property type="protein sequence ID" value="PKU26235.1"/>
    <property type="molecule type" value="Genomic_DNA"/>
</dbReference>
<dbReference type="PANTHER" id="PTHR20881:SF0">
    <property type="entry name" value="3-METHYL-2-OXOBUTANOATE HYDROXYMETHYLTRANSFERASE"/>
    <property type="match status" value="1"/>
</dbReference>
<feature type="binding site" evidence="7 10">
    <location>
        <position position="66"/>
    </location>
    <ligand>
        <name>Mg(2+)</name>
        <dbReference type="ChEBI" id="CHEBI:18420"/>
    </ligand>
</feature>
<feature type="binding site" evidence="7 9">
    <location>
        <begin position="66"/>
        <end position="67"/>
    </location>
    <ligand>
        <name>3-methyl-2-oxobutanoate</name>
        <dbReference type="ChEBI" id="CHEBI:11851"/>
    </ligand>
</feature>
<comment type="caution">
    <text evidence="11">The sequence shown here is derived from an EMBL/GenBank/DDBJ whole genome shotgun (WGS) entry which is preliminary data.</text>
</comment>
<comment type="subunit">
    <text evidence="3 7">Homodecamer; pentamer of dimers.</text>
</comment>
<evidence type="ECO:0000256" key="6">
    <source>
        <dbReference type="ARBA" id="ARBA00056497"/>
    </source>
</evidence>
<evidence type="ECO:0000313" key="11">
    <source>
        <dbReference type="EMBL" id="PKU26235.1"/>
    </source>
</evidence>
<accession>A0A2N3Q0Q0</accession>
<dbReference type="Gene3D" id="3.20.20.60">
    <property type="entry name" value="Phosphoenolpyruvate-binding domains"/>
    <property type="match status" value="1"/>
</dbReference>
<evidence type="ECO:0000256" key="1">
    <source>
        <dbReference type="ARBA" id="ARBA00005033"/>
    </source>
</evidence>
<feature type="active site" description="Proton acceptor" evidence="7 8">
    <location>
        <position position="204"/>
    </location>
</feature>
<proteinExistence type="inferred from homology"/>
<evidence type="ECO:0000256" key="2">
    <source>
        <dbReference type="ARBA" id="ARBA00008676"/>
    </source>
</evidence>
<keyword evidence="5 7" id="KW-0808">Transferase</keyword>
<dbReference type="PANTHER" id="PTHR20881">
    <property type="entry name" value="3-METHYL-2-OXOBUTANOATE HYDROXYMETHYLTRANSFERASE"/>
    <property type="match status" value="1"/>
</dbReference>
<evidence type="ECO:0000256" key="3">
    <source>
        <dbReference type="ARBA" id="ARBA00011424"/>
    </source>
</evidence>
<dbReference type="NCBIfam" id="NF001452">
    <property type="entry name" value="PRK00311.1"/>
    <property type="match status" value="1"/>
</dbReference>
<dbReference type="InterPro" id="IPR003700">
    <property type="entry name" value="Pantoate_hydroxy_MeTrfase"/>
</dbReference>
<dbReference type="EC" id="2.1.2.11" evidence="7"/>
<dbReference type="Pfam" id="PF02548">
    <property type="entry name" value="Pantoate_transf"/>
    <property type="match status" value="1"/>
</dbReference>
<dbReference type="InterPro" id="IPR015813">
    <property type="entry name" value="Pyrv/PenolPyrv_kinase-like_dom"/>
</dbReference>
<dbReference type="InterPro" id="IPR040442">
    <property type="entry name" value="Pyrv_kinase-like_dom_sf"/>
</dbReference>
<dbReference type="CDD" id="cd06557">
    <property type="entry name" value="KPHMT-like"/>
    <property type="match status" value="1"/>
</dbReference>
<feature type="binding site" evidence="7 9">
    <location>
        <position position="135"/>
    </location>
    <ligand>
        <name>3-methyl-2-oxobutanoate</name>
        <dbReference type="ChEBI" id="CHEBI:11851"/>
    </ligand>
</feature>
<dbReference type="GO" id="GO:0008168">
    <property type="term" value="F:methyltransferase activity"/>
    <property type="evidence" value="ECO:0007669"/>
    <property type="project" value="UniProtKB-KW"/>
</dbReference>
<reference evidence="12" key="1">
    <citation type="submission" date="2017-12" db="EMBL/GenBank/DDBJ databases">
        <title>Draft genome sequence of Telmatospirillum siberiense 26-4b1T, an acidotolerant peatland alphaproteobacterium potentially involved in sulfur cycling.</title>
        <authorList>
            <person name="Hausmann B."/>
            <person name="Pjevac P."/>
            <person name="Schreck K."/>
            <person name="Herbold C.W."/>
            <person name="Daims H."/>
            <person name="Wagner M."/>
            <person name="Pester M."/>
            <person name="Loy A."/>
        </authorList>
    </citation>
    <scope>NUCLEOTIDE SEQUENCE [LARGE SCALE GENOMIC DNA]</scope>
    <source>
        <strain evidence="12">26-4b1</strain>
    </source>
</reference>
<feature type="binding site" evidence="7 10">
    <location>
        <position position="105"/>
    </location>
    <ligand>
        <name>Mg(2+)</name>
        <dbReference type="ChEBI" id="CHEBI:18420"/>
    </ligand>
</feature>
<keyword evidence="7 10" id="KW-0460">Magnesium</keyword>
<dbReference type="GO" id="GO:0003864">
    <property type="term" value="F:3-methyl-2-oxobutanoate hydroxymethyltransferase activity"/>
    <property type="evidence" value="ECO:0007669"/>
    <property type="project" value="UniProtKB-UniRule"/>
</dbReference>
<dbReference type="PIRSF" id="PIRSF000388">
    <property type="entry name" value="Pantoate_hydroxy_MeTrfase"/>
    <property type="match status" value="1"/>
</dbReference>
<gene>
    <name evidence="7 11" type="primary">panB</name>
    <name evidence="11" type="ORF">CWS72_03695</name>
</gene>
<evidence type="ECO:0000313" key="12">
    <source>
        <dbReference type="Proteomes" id="UP000233293"/>
    </source>
</evidence>
<comment type="catalytic activity">
    <reaction evidence="7">
        <text>(6R)-5,10-methylene-5,6,7,8-tetrahydrofolate + 3-methyl-2-oxobutanoate + H2O = 2-dehydropantoate + (6S)-5,6,7,8-tetrahydrofolate</text>
        <dbReference type="Rhea" id="RHEA:11824"/>
        <dbReference type="ChEBI" id="CHEBI:11561"/>
        <dbReference type="ChEBI" id="CHEBI:11851"/>
        <dbReference type="ChEBI" id="CHEBI:15377"/>
        <dbReference type="ChEBI" id="CHEBI:15636"/>
        <dbReference type="ChEBI" id="CHEBI:57453"/>
        <dbReference type="EC" id="2.1.2.11"/>
    </reaction>
</comment>
<dbReference type="GO" id="GO:0015940">
    <property type="term" value="P:pantothenate biosynthetic process"/>
    <property type="evidence" value="ECO:0007669"/>
    <property type="project" value="UniProtKB-UniRule"/>
</dbReference>